<evidence type="ECO:0000256" key="11">
    <source>
        <dbReference type="SAM" id="Phobius"/>
    </source>
</evidence>
<evidence type="ECO:0000256" key="4">
    <source>
        <dbReference type="ARBA" id="ARBA00022553"/>
    </source>
</evidence>
<dbReference type="SUPFAM" id="SSF55874">
    <property type="entry name" value="ATPase domain of HSP90 chaperone/DNA topoisomerase II/histidine kinase"/>
    <property type="match status" value="1"/>
</dbReference>
<evidence type="ECO:0000313" key="15">
    <source>
        <dbReference type="Proteomes" id="UP001595696"/>
    </source>
</evidence>
<dbReference type="InterPro" id="IPR003594">
    <property type="entry name" value="HATPase_dom"/>
</dbReference>
<keyword evidence="5" id="KW-0808">Transferase</keyword>
<dbReference type="PANTHER" id="PTHR45436:SF5">
    <property type="entry name" value="SENSOR HISTIDINE KINASE TRCS"/>
    <property type="match status" value="1"/>
</dbReference>
<dbReference type="SMART" id="SM00388">
    <property type="entry name" value="HisKA"/>
    <property type="match status" value="1"/>
</dbReference>
<dbReference type="SMART" id="SM00304">
    <property type="entry name" value="HAMP"/>
    <property type="match status" value="1"/>
</dbReference>
<dbReference type="Pfam" id="PF02518">
    <property type="entry name" value="HATPase_c"/>
    <property type="match status" value="1"/>
</dbReference>
<dbReference type="InterPro" id="IPR036097">
    <property type="entry name" value="HisK_dim/P_sf"/>
</dbReference>
<keyword evidence="6 11" id="KW-0812">Transmembrane</keyword>
<dbReference type="CDD" id="cd06225">
    <property type="entry name" value="HAMP"/>
    <property type="match status" value="1"/>
</dbReference>
<dbReference type="EC" id="2.7.13.3" evidence="3"/>
<dbReference type="Proteomes" id="UP001595696">
    <property type="component" value="Unassembled WGS sequence"/>
</dbReference>
<accession>A0ABV8DWS1</accession>
<keyword evidence="15" id="KW-1185">Reference proteome</keyword>
<evidence type="ECO:0000256" key="3">
    <source>
        <dbReference type="ARBA" id="ARBA00012438"/>
    </source>
</evidence>
<comment type="catalytic activity">
    <reaction evidence="1">
        <text>ATP + protein L-histidine = ADP + protein N-phospho-L-histidine.</text>
        <dbReference type="EC" id="2.7.13.3"/>
    </reaction>
</comment>
<organism evidence="14 15">
    <name type="scientific">Nocardia jiangsuensis</name>
    <dbReference type="NCBI Taxonomy" id="1691563"/>
    <lineage>
        <taxon>Bacteria</taxon>
        <taxon>Bacillati</taxon>
        <taxon>Actinomycetota</taxon>
        <taxon>Actinomycetes</taxon>
        <taxon>Mycobacteriales</taxon>
        <taxon>Nocardiaceae</taxon>
        <taxon>Nocardia</taxon>
    </lineage>
</organism>
<keyword evidence="8 11" id="KW-1133">Transmembrane helix</keyword>
<dbReference type="PRINTS" id="PR00344">
    <property type="entry name" value="BCTRLSENSOR"/>
</dbReference>
<feature type="transmembrane region" description="Helical" evidence="11">
    <location>
        <begin position="164"/>
        <end position="187"/>
    </location>
</feature>
<dbReference type="CDD" id="cd00075">
    <property type="entry name" value="HATPase"/>
    <property type="match status" value="1"/>
</dbReference>
<dbReference type="PANTHER" id="PTHR45436">
    <property type="entry name" value="SENSOR HISTIDINE KINASE YKOH"/>
    <property type="match status" value="1"/>
</dbReference>
<evidence type="ECO:0000313" key="14">
    <source>
        <dbReference type="EMBL" id="MFC3964304.1"/>
    </source>
</evidence>
<keyword evidence="10 11" id="KW-0472">Membrane</keyword>
<dbReference type="PROSITE" id="PS50885">
    <property type="entry name" value="HAMP"/>
    <property type="match status" value="1"/>
</dbReference>
<dbReference type="Gene3D" id="1.10.287.130">
    <property type="match status" value="1"/>
</dbReference>
<dbReference type="InterPro" id="IPR005467">
    <property type="entry name" value="His_kinase_dom"/>
</dbReference>
<dbReference type="SUPFAM" id="SSF158472">
    <property type="entry name" value="HAMP domain-like"/>
    <property type="match status" value="1"/>
</dbReference>
<dbReference type="InterPro" id="IPR004358">
    <property type="entry name" value="Sig_transdc_His_kin-like_C"/>
</dbReference>
<keyword evidence="9" id="KW-0902">Two-component regulatory system</keyword>
<dbReference type="InterPro" id="IPR003660">
    <property type="entry name" value="HAMP_dom"/>
</dbReference>
<dbReference type="InterPro" id="IPR003661">
    <property type="entry name" value="HisK_dim/P_dom"/>
</dbReference>
<evidence type="ECO:0000259" key="12">
    <source>
        <dbReference type="PROSITE" id="PS50109"/>
    </source>
</evidence>
<dbReference type="Gene3D" id="3.30.565.10">
    <property type="entry name" value="Histidine kinase-like ATPase, C-terminal domain"/>
    <property type="match status" value="1"/>
</dbReference>
<evidence type="ECO:0000256" key="7">
    <source>
        <dbReference type="ARBA" id="ARBA00022777"/>
    </source>
</evidence>
<name>A0ABV8DWS1_9NOCA</name>
<dbReference type="InterPro" id="IPR036890">
    <property type="entry name" value="HATPase_C_sf"/>
</dbReference>
<evidence type="ECO:0000256" key="8">
    <source>
        <dbReference type="ARBA" id="ARBA00022989"/>
    </source>
</evidence>
<dbReference type="CDD" id="cd00082">
    <property type="entry name" value="HisKA"/>
    <property type="match status" value="1"/>
</dbReference>
<evidence type="ECO:0000259" key="13">
    <source>
        <dbReference type="PROSITE" id="PS50885"/>
    </source>
</evidence>
<dbReference type="EMBL" id="JBHSAX010000017">
    <property type="protein sequence ID" value="MFC3964304.1"/>
    <property type="molecule type" value="Genomic_DNA"/>
</dbReference>
<reference evidence="15" key="1">
    <citation type="journal article" date="2019" name="Int. J. Syst. Evol. Microbiol.">
        <title>The Global Catalogue of Microorganisms (GCM) 10K type strain sequencing project: providing services to taxonomists for standard genome sequencing and annotation.</title>
        <authorList>
            <consortium name="The Broad Institute Genomics Platform"/>
            <consortium name="The Broad Institute Genome Sequencing Center for Infectious Disease"/>
            <person name="Wu L."/>
            <person name="Ma J."/>
        </authorList>
    </citation>
    <scope>NUCLEOTIDE SEQUENCE [LARGE SCALE GENOMIC DNA]</scope>
    <source>
        <strain evidence="15">CGMCC 4.7330</strain>
    </source>
</reference>
<evidence type="ECO:0000256" key="1">
    <source>
        <dbReference type="ARBA" id="ARBA00000085"/>
    </source>
</evidence>
<dbReference type="GO" id="GO:0016301">
    <property type="term" value="F:kinase activity"/>
    <property type="evidence" value="ECO:0007669"/>
    <property type="project" value="UniProtKB-KW"/>
</dbReference>
<feature type="domain" description="Histidine kinase" evidence="12">
    <location>
        <begin position="263"/>
        <end position="481"/>
    </location>
</feature>
<protein>
    <recommendedName>
        <fullName evidence="3">histidine kinase</fullName>
        <ecNumber evidence="3">2.7.13.3</ecNumber>
    </recommendedName>
</protein>
<dbReference type="Gene3D" id="6.10.340.10">
    <property type="match status" value="1"/>
</dbReference>
<evidence type="ECO:0000256" key="10">
    <source>
        <dbReference type="ARBA" id="ARBA00023136"/>
    </source>
</evidence>
<gene>
    <name evidence="14" type="ORF">ACFO0B_20145</name>
</gene>
<evidence type="ECO:0000256" key="6">
    <source>
        <dbReference type="ARBA" id="ARBA00022692"/>
    </source>
</evidence>
<keyword evidence="7 14" id="KW-0418">Kinase</keyword>
<dbReference type="Pfam" id="PF00512">
    <property type="entry name" value="HisKA"/>
    <property type="match status" value="1"/>
</dbReference>
<evidence type="ECO:0000256" key="9">
    <source>
        <dbReference type="ARBA" id="ARBA00023012"/>
    </source>
</evidence>
<sequence>MNRAAVARARRALGARLSAIPLRVGLVLALVLLCAAGLVASGMLVTSALERSLLNRTDQQLREAALSWARPDRLVGPLPADGRQPPSPFFVEVERPDDPARLVLRPFNIDATPALPEPPIGRPVTVGSTDNADVEWRVLSLRTGDGTTTVAAPLTQNRDTVDQLIMLLVVVGVLVLVALAVAAYFVIDRSLRPLRDVERTAAAIAAGDLHRRVPQQNANTEVGRLSRSLNGMLAQIQRAFEARTASEEAARHSEERMRRFVADASHELRTPLTTIRGFAELFRQGATSDPALFMDRIERESQRMGLLVEDLLMLARMDADRPLDLAPVDLLTLASDAVHSARMLGTKDAEPHTVELEVRPGTGTLEVLGDDTRLRQVLGNLLSNAVVHTPPGTAVTVRLTPAADEVLLEVADTGPGLPRDEAERIFERFYRTDTSRTRASGGTGLGLSIVRALVTAHGGAVRAASAPGQGTTFTVRLPRELTPG</sequence>
<evidence type="ECO:0000256" key="2">
    <source>
        <dbReference type="ARBA" id="ARBA00004236"/>
    </source>
</evidence>
<evidence type="ECO:0000256" key="5">
    <source>
        <dbReference type="ARBA" id="ARBA00022679"/>
    </source>
</evidence>
<keyword evidence="4" id="KW-0597">Phosphoprotein</keyword>
<comment type="caution">
    <text evidence="14">The sequence shown here is derived from an EMBL/GenBank/DDBJ whole genome shotgun (WGS) entry which is preliminary data.</text>
</comment>
<dbReference type="InterPro" id="IPR050428">
    <property type="entry name" value="TCS_sensor_his_kinase"/>
</dbReference>
<dbReference type="PROSITE" id="PS50109">
    <property type="entry name" value="HIS_KIN"/>
    <property type="match status" value="1"/>
</dbReference>
<feature type="domain" description="HAMP" evidence="13">
    <location>
        <begin position="188"/>
        <end position="241"/>
    </location>
</feature>
<feature type="transmembrane region" description="Helical" evidence="11">
    <location>
        <begin position="20"/>
        <end position="45"/>
    </location>
</feature>
<dbReference type="Pfam" id="PF00672">
    <property type="entry name" value="HAMP"/>
    <property type="match status" value="1"/>
</dbReference>
<dbReference type="SUPFAM" id="SSF47384">
    <property type="entry name" value="Homodimeric domain of signal transducing histidine kinase"/>
    <property type="match status" value="1"/>
</dbReference>
<comment type="subcellular location">
    <subcellularLocation>
        <location evidence="2">Cell membrane</location>
    </subcellularLocation>
</comment>
<proteinExistence type="predicted"/>
<dbReference type="RefSeq" id="WP_378614071.1">
    <property type="nucleotide sequence ID" value="NZ_JBHSAX010000017.1"/>
</dbReference>
<dbReference type="SMART" id="SM00387">
    <property type="entry name" value="HATPase_c"/>
    <property type="match status" value="1"/>
</dbReference>